<keyword evidence="2" id="KW-0812">Transmembrane</keyword>
<gene>
    <name evidence="3" type="ORF">FIBSPDRAFT_966647</name>
</gene>
<feature type="compositionally biased region" description="Basic and acidic residues" evidence="1">
    <location>
        <begin position="347"/>
        <end position="368"/>
    </location>
</feature>
<sequence>MAAPSKLYARLGVPSNISPALVTSPVLSPLGLACARILLALYALTTSIVVLVHDTQGSKDASGFFSYFTDLSYIGLISYLCASAVQTLVYALRRNGSFPLQRWPRLLQFLHILLYSTVTTFPIIVTVVFWALLASPATFATTFSGWSNISQHAMNTLFALFEILLTNVRPAPWAHVAFLEVFLVCYLGVAYITKATDGFYSAWFLLPVSCITVVLLGSVPSCSPPRTQTTHFRALPFSTAPMDMTLSSPFFSFPFSQPTSSSFLFASACLLRPAIPADHLPFLLLAYSFLDPHTEHGLLAAYIAGIGIGGALVFAAVKGLVTLRVRFFQSRGRARADWEVQCDWEGDRLGQDEEGKEGDAWEEGERPGEGSAVV</sequence>
<feature type="transmembrane region" description="Helical" evidence="2">
    <location>
        <begin position="198"/>
        <end position="219"/>
    </location>
</feature>
<evidence type="ECO:0000256" key="2">
    <source>
        <dbReference type="SAM" id="Phobius"/>
    </source>
</evidence>
<feature type="transmembrane region" description="Helical" evidence="2">
    <location>
        <begin position="172"/>
        <end position="192"/>
    </location>
</feature>
<keyword evidence="2" id="KW-0472">Membrane</keyword>
<proteinExistence type="predicted"/>
<dbReference type="EMBL" id="KV417799">
    <property type="protein sequence ID" value="KZP06201.1"/>
    <property type="molecule type" value="Genomic_DNA"/>
</dbReference>
<dbReference type="OrthoDB" id="419711at2759"/>
<dbReference type="AlphaFoldDB" id="A0A167WKG4"/>
<evidence type="ECO:0000313" key="4">
    <source>
        <dbReference type="Proteomes" id="UP000076532"/>
    </source>
</evidence>
<feature type="transmembrane region" description="Helical" evidence="2">
    <location>
        <begin position="112"/>
        <end position="133"/>
    </location>
</feature>
<dbReference type="STRING" id="436010.A0A167WKG4"/>
<dbReference type="PANTHER" id="PTHR12242">
    <property type="entry name" value="OS02G0130600 PROTEIN-RELATED"/>
    <property type="match status" value="1"/>
</dbReference>
<dbReference type="PANTHER" id="PTHR12242:SF1">
    <property type="entry name" value="MYND-TYPE DOMAIN-CONTAINING PROTEIN"/>
    <property type="match status" value="1"/>
</dbReference>
<feature type="transmembrane region" description="Helical" evidence="2">
    <location>
        <begin position="299"/>
        <end position="321"/>
    </location>
</feature>
<keyword evidence="4" id="KW-1185">Reference proteome</keyword>
<evidence type="ECO:0008006" key="5">
    <source>
        <dbReference type="Google" id="ProtNLM"/>
    </source>
</evidence>
<feature type="transmembrane region" description="Helical" evidence="2">
    <location>
        <begin position="33"/>
        <end position="53"/>
    </location>
</feature>
<organism evidence="3 4">
    <name type="scientific">Athelia psychrophila</name>
    <dbReference type="NCBI Taxonomy" id="1759441"/>
    <lineage>
        <taxon>Eukaryota</taxon>
        <taxon>Fungi</taxon>
        <taxon>Dikarya</taxon>
        <taxon>Basidiomycota</taxon>
        <taxon>Agaricomycotina</taxon>
        <taxon>Agaricomycetes</taxon>
        <taxon>Agaricomycetidae</taxon>
        <taxon>Atheliales</taxon>
        <taxon>Atheliaceae</taxon>
        <taxon>Athelia</taxon>
    </lineage>
</organism>
<reference evidence="3 4" key="1">
    <citation type="journal article" date="2016" name="Mol. Biol. Evol.">
        <title>Comparative Genomics of Early-Diverging Mushroom-Forming Fungi Provides Insights into the Origins of Lignocellulose Decay Capabilities.</title>
        <authorList>
            <person name="Nagy L.G."/>
            <person name="Riley R."/>
            <person name="Tritt A."/>
            <person name="Adam C."/>
            <person name="Daum C."/>
            <person name="Floudas D."/>
            <person name="Sun H."/>
            <person name="Yadav J.S."/>
            <person name="Pangilinan J."/>
            <person name="Larsson K.H."/>
            <person name="Matsuura K."/>
            <person name="Barry K."/>
            <person name="Labutti K."/>
            <person name="Kuo R."/>
            <person name="Ohm R.A."/>
            <person name="Bhattacharya S.S."/>
            <person name="Shirouzu T."/>
            <person name="Yoshinaga Y."/>
            <person name="Martin F.M."/>
            <person name="Grigoriev I.V."/>
            <person name="Hibbett D.S."/>
        </authorList>
    </citation>
    <scope>NUCLEOTIDE SEQUENCE [LARGE SCALE GENOMIC DNA]</scope>
    <source>
        <strain evidence="3 4">CBS 109695</strain>
    </source>
</reference>
<feature type="transmembrane region" description="Helical" evidence="2">
    <location>
        <begin position="73"/>
        <end position="92"/>
    </location>
</feature>
<dbReference type="Proteomes" id="UP000076532">
    <property type="component" value="Unassembled WGS sequence"/>
</dbReference>
<feature type="region of interest" description="Disordered" evidence="1">
    <location>
        <begin position="347"/>
        <end position="374"/>
    </location>
</feature>
<name>A0A167WKG4_9AGAM</name>
<protein>
    <recommendedName>
        <fullName evidence="5">FAR-17a/AIG1-like protein</fullName>
    </recommendedName>
</protein>
<accession>A0A167WKG4</accession>
<dbReference type="GO" id="GO:0016020">
    <property type="term" value="C:membrane"/>
    <property type="evidence" value="ECO:0007669"/>
    <property type="project" value="TreeGrafter"/>
</dbReference>
<evidence type="ECO:0000256" key="1">
    <source>
        <dbReference type="SAM" id="MobiDB-lite"/>
    </source>
</evidence>
<keyword evidence="2" id="KW-1133">Transmembrane helix</keyword>
<dbReference type="PROSITE" id="PS51257">
    <property type="entry name" value="PROKAR_LIPOPROTEIN"/>
    <property type="match status" value="1"/>
</dbReference>
<evidence type="ECO:0000313" key="3">
    <source>
        <dbReference type="EMBL" id="KZP06201.1"/>
    </source>
</evidence>